<dbReference type="SUPFAM" id="SSF52794">
    <property type="entry name" value="PTS system IIB component-like"/>
    <property type="match status" value="1"/>
</dbReference>
<keyword evidence="4" id="KW-0010">Activator</keyword>
<keyword evidence="5" id="KW-0804">Transcription</keyword>
<dbReference type="Gene3D" id="1.10.1790.10">
    <property type="entry name" value="PRD domain"/>
    <property type="match status" value="2"/>
</dbReference>
<organism evidence="8 9">
    <name type="scientific">Lacticaseibacillus nasuensis JCM 17158</name>
    <dbReference type="NCBI Taxonomy" id="1291734"/>
    <lineage>
        <taxon>Bacteria</taxon>
        <taxon>Bacillati</taxon>
        <taxon>Bacillota</taxon>
        <taxon>Bacilli</taxon>
        <taxon>Lactobacillales</taxon>
        <taxon>Lactobacillaceae</taxon>
        <taxon>Lacticaseibacillus</taxon>
    </lineage>
</organism>
<evidence type="ECO:0000259" key="6">
    <source>
        <dbReference type="PROSITE" id="PS51099"/>
    </source>
</evidence>
<sequence>MRANESQLIATLRSHPDFVSANQVATELGVSSKTVYRLIARINAQSATPLVEKSPGKGIRMTPTTASVAVPETPSNQASFTPLQRRNKELLVLLFKAPYQVTAQQLFEEFYISESTQASDLAALEETLQGYALALNKDTHRYGVIGTEAAVRTAINATLANMNLFSVSGIQEFSADAKDLNPYDQQFITRELLTIEKKLGEPIPYPYNINIFSHLYILIMRMRQGTLIPAAQPSLSPRERSLIDDNAVLYQIVTDVIADFNHYLNTKMPYSETVNLLQYLLSIRLQSRPTRPRDLDPQVRAYTEYLYNEVNRLENNQIESSMIMDDLVNHLQPMLNRNKNGIFVVNVWLAETRRQYRRLFDEIRGVMTRSESLFDLQPIPDAEVGFITLYFARCLEQQATQKRVAIMCTTGVGTSMLIKVKVHKAFPDFDIIKVMALAEYDTVVNTEHPDLVISTVAAPEIAGTPVVVVSALFSEEDRRRIVETLKGRA</sequence>
<evidence type="ECO:0000313" key="8">
    <source>
        <dbReference type="EMBL" id="KRK70512.1"/>
    </source>
</evidence>
<dbReference type="PANTHER" id="PTHR30185:SF18">
    <property type="entry name" value="TRANSCRIPTIONAL REGULATOR MTLR"/>
    <property type="match status" value="1"/>
</dbReference>
<dbReference type="PANTHER" id="PTHR30185">
    <property type="entry name" value="CRYPTIC BETA-GLUCOSIDE BGL OPERON ANTITERMINATOR"/>
    <property type="match status" value="1"/>
</dbReference>
<comment type="caution">
    <text evidence="8">The sequence shown here is derived from an EMBL/GenBank/DDBJ whole genome shotgun (WGS) entry which is preliminary data.</text>
</comment>
<dbReference type="Proteomes" id="UP000051804">
    <property type="component" value="Unassembled WGS sequence"/>
</dbReference>
<feature type="domain" description="PRD" evidence="7">
    <location>
        <begin position="179"/>
        <end position="290"/>
    </location>
</feature>
<evidence type="ECO:0000259" key="7">
    <source>
        <dbReference type="PROSITE" id="PS51372"/>
    </source>
</evidence>
<dbReference type="Pfam" id="PF05043">
    <property type="entry name" value="Mga"/>
    <property type="match status" value="1"/>
</dbReference>
<evidence type="ECO:0000256" key="5">
    <source>
        <dbReference type="ARBA" id="ARBA00023163"/>
    </source>
</evidence>
<dbReference type="GO" id="GO:0009401">
    <property type="term" value="P:phosphoenolpyruvate-dependent sugar phosphotransferase system"/>
    <property type="evidence" value="ECO:0007669"/>
    <property type="project" value="InterPro"/>
</dbReference>
<dbReference type="CDD" id="cd05568">
    <property type="entry name" value="PTS_IIB_bgl_like"/>
    <property type="match status" value="1"/>
</dbReference>
<keyword evidence="1" id="KW-0808">Transferase</keyword>
<name>A0A0R1JGR7_9LACO</name>
<accession>A0A0R1JGR7</accession>
<gene>
    <name evidence="8" type="ORF">FD02_GL000583</name>
</gene>
<dbReference type="InterPro" id="IPR011608">
    <property type="entry name" value="PRD"/>
</dbReference>
<dbReference type="Pfam" id="PF08279">
    <property type="entry name" value="HTH_11"/>
    <property type="match status" value="1"/>
</dbReference>
<evidence type="ECO:0000256" key="1">
    <source>
        <dbReference type="ARBA" id="ARBA00022679"/>
    </source>
</evidence>
<dbReference type="InterPro" id="IPR007737">
    <property type="entry name" value="Mga_HTH"/>
</dbReference>
<evidence type="ECO:0000256" key="4">
    <source>
        <dbReference type="ARBA" id="ARBA00023159"/>
    </source>
</evidence>
<evidence type="ECO:0000256" key="2">
    <source>
        <dbReference type="ARBA" id="ARBA00022737"/>
    </source>
</evidence>
<dbReference type="GO" id="GO:0008982">
    <property type="term" value="F:protein-N(PI)-phosphohistidine-sugar phosphotransferase activity"/>
    <property type="evidence" value="ECO:0007669"/>
    <property type="project" value="InterPro"/>
</dbReference>
<protein>
    <submittedName>
        <fullName evidence="8">HTH domain protein</fullName>
    </submittedName>
</protein>
<feature type="domain" description="PRD" evidence="7">
    <location>
        <begin position="294"/>
        <end position="401"/>
    </location>
</feature>
<dbReference type="AlphaFoldDB" id="A0A0R1JGR7"/>
<proteinExistence type="predicted"/>
<dbReference type="STRING" id="1291734.FD02_GL000583"/>
<dbReference type="Gene3D" id="1.10.10.10">
    <property type="entry name" value="Winged helix-like DNA-binding domain superfamily/Winged helix DNA-binding domain"/>
    <property type="match status" value="1"/>
</dbReference>
<evidence type="ECO:0000256" key="3">
    <source>
        <dbReference type="ARBA" id="ARBA00023015"/>
    </source>
</evidence>
<dbReference type="InterPro" id="IPR013011">
    <property type="entry name" value="PTS_EIIB_2"/>
</dbReference>
<dbReference type="Gene3D" id="3.40.50.2300">
    <property type="match status" value="1"/>
</dbReference>
<dbReference type="InterPro" id="IPR036095">
    <property type="entry name" value="PTS_EIIB-like_sf"/>
</dbReference>
<keyword evidence="9" id="KW-1185">Reference proteome</keyword>
<dbReference type="GO" id="GO:0006355">
    <property type="term" value="P:regulation of DNA-templated transcription"/>
    <property type="evidence" value="ECO:0007669"/>
    <property type="project" value="InterPro"/>
</dbReference>
<evidence type="ECO:0000313" key="9">
    <source>
        <dbReference type="Proteomes" id="UP000051804"/>
    </source>
</evidence>
<dbReference type="InterPro" id="IPR036388">
    <property type="entry name" value="WH-like_DNA-bd_sf"/>
</dbReference>
<feature type="domain" description="PTS EIIB type-2" evidence="6">
    <location>
        <begin position="402"/>
        <end position="489"/>
    </location>
</feature>
<dbReference type="PROSITE" id="PS51099">
    <property type="entry name" value="PTS_EIIB_TYPE_2"/>
    <property type="match status" value="1"/>
</dbReference>
<keyword evidence="2" id="KW-0677">Repeat</keyword>
<dbReference type="RefSeq" id="WP_056952150.1">
    <property type="nucleotide sequence ID" value="NZ_AZDJ01000032.1"/>
</dbReference>
<dbReference type="Pfam" id="PF00874">
    <property type="entry name" value="PRD"/>
    <property type="match status" value="1"/>
</dbReference>
<dbReference type="SUPFAM" id="SSF63520">
    <property type="entry name" value="PTS-regulatory domain, PRD"/>
    <property type="match status" value="2"/>
</dbReference>
<dbReference type="EMBL" id="AZDJ01000032">
    <property type="protein sequence ID" value="KRK70512.1"/>
    <property type="molecule type" value="Genomic_DNA"/>
</dbReference>
<dbReference type="InterPro" id="IPR013196">
    <property type="entry name" value="HTH_11"/>
</dbReference>
<dbReference type="InterPro" id="IPR036634">
    <property type="entry name" value="PRD_sf"/>
</dbReference>
<dbReference type="InterPro" id="IPR050661">
    <property type="entry name" value="BglG_antiterminators"/>
</dbReference>
<dbReference type="PROSITE" id="PS51372">
    <property type="entry name" value="PRD_2"/>
    <property type="match status" value="2"/>
</dbReference>
<keyword evidence="3" id="KW-0805">Transcription regulation</keyword>
<dbReference type="PATRIC" id="fig|1291734.4.peg.598"/>
<reference evidence="8 9" key="1">
    <citation type="journal article" date="2015" name="Genome Announc.">
        <title>Expanding the biotechnology potential of lactobacilli through comparative genomics of 213 strains and associated genera.</title>
        <authorList>
            <person name="Sun Z."/>
            <person name="Harris H.M."/>
            <person name="McCann A."/>
            <person name="Guo C."/>
            <person name="Argimon S."/>
            <person name="Zhang W."/>
            <person name="Yang X."/>
            <person name="Jeffery I.B."/>
            <person name="Cooney J.C."/>
            <person name="Kagawa T.F."/>
            <person name="Liu W."/>
            <person name="Song Y."/>
            <person name="Salvetti E."/>
            <person name="Wrobel A."/>
            <person name="Rasinkangas P."/>
            <person name="Parkhill J."/>
            <person name="Rea M.C."/>
            <person name="O'Sullivan O."/>
            <person name="Ritari J."/>
            <person name="Douillard F.P."/>
            <person name="Paul Ross R."/>
            <person name="Yang R."/>
            <person name="Briner A.E."/>
            <person name="Felis G.E."/>
            <person name="de Vos W.M."/>
            <person name="Barrangou R."/>
            <person name="Klaenhammer T.R."/>
            <person name="Caufield P.W."/>
            <person name="Cui Y."/>
            <person name="Zhang H."/>
            <person name="O'Toole P.W."/>
        </authorList>
    </citation>
    <scope>NUCLEOTIDE SEQUENCE [LARGE SCALE GENOMIC DNA]</scope>
    <source>
        <strain evidence="8 9">JCM 17158</strain>
    </source>
</reference>